<dbReference type="InterPro" id="IPR050738">
    <property type="entry name" value="Sulfatase"/>
</dbReference>
<dbReference type="AlphaFoldDB" id="A0A0G3EDI0"/>
<dbReference type="GO" id="GO:0004065">
    <property type="term" value="F:arylsulfatase activity"/>
    <property type="evidence" value="ECO:0007669"/>
    <property type="project" value="UniProtKB-EC"/>
</dbReference>
<dbReference type="EMBL" id="CP010904">
    <property type="protein sequence ID" value="AKJ63442.1"/>
    <property type="molecule type" value="Genomic_DNA"/>
</dbReference>
<dbReference type="SUPFAM" id="SSF53649">
    <property type="entry name" value="Alkaline phosphatase-like"/>
    <property type="match status" value="1"/>
</dbReference>
<evidence type="ECO:0000256" key="4">
    <source>
        <dbReference type="ARBA" id="ARBA00022837"/>
    </source>
</evidence>
<organism evidence="6 7">
    <name type="scientific">Kiritimatiella glycovorans</name>
    <dbReference type="NCBI Taxonomy" id="1307763"/>
    <lineage>
        <taxon>Bacteria</taxon>
        <taxon>Pseudomonadati</taxon>
        <taxon>Kiritimatiellota</taxon>
        <taxon>Kiritimatiellia</taxon>
        <taxon>Kiritimatiellales</taxon>
        <taxon>Kiritimatiellaceae</taxon>
        <taxon>Kiritimatiella</taxon>
    </lineage>
</organism>
<evidence type="ECO:0000313" key="7">
    <source>
        <dbReference type="Proteomes" id="UP000035268"/>
    </source>
</evidence>
<dbReference type="KEGG" id="vbl:L21SP4_00158"/>
<dbReference type="CDD" id="cd16151">
    <property type="entry name" value="sulfatase_like"/>
    <property type="match status" value="1"/>
</dbReference>
<keyword evidence="7" id="KW-1185">Reference proteome</keyword>
<name>A0A0G3EDI0_9BACT</name>
<dbReference type="InterPro" id="IPR024607">
    <property type="entry name" value="Sulfatase_CS"/>
</dbReference>
<dbReference type="InterPro" id="IPR017850">
    <property type="entry name" value="Alkaline_phosphatase_core_sf"/>
</dbReference>
<dbReference type="STRING" id="1307763.L21SP4_00158"/>
<dbReference type="GO" id="GO:0046872">
    <property type="term" value="F:metal ion binding"/>
    <property type="evidence" value="ECO:0007669"/>
    <property type="project" value="UniProtKB-KW"/>
</dbReference>
<reference evidence="6 7" key="2">
    <citation type="journal article" date="2016" name="ISME J.">
        <title>Characterization of the first cultured representative of Verrucomicrobia subdivision 5 indicates the proposal of a novel phylum.</title>
        <authorList>
            <person name="Spring S."/>
            <person name="Bunk B."/>
            <person name="Sproer C."/>
            <person name="Schumann P."/>
            <person name="Rohde M."/>
            <person name="Tindall B.J."/>
            <person name="Klenk H.P."/>
        </authorList>
    </citation>
    <scope>NUCLEOTIDE SEQUENCE [LARGE SCALE GENOMIC DNA]</scope>
    <source>
        <strain evidence="6 7">L21-Fru-AB</strain>
    </source>
</reference>
<dbReference type="InterPro" id="IPR000917">
    <property type="entry name" value="Sulfatase_N"/>
</dbReference>
<gene>
    <name evidence="6" type="primary">atsA_3</name>
    <name evidence="6" type="ORF">L21SP4_00158</name>
</gene>
<comment type="similarity">
    <text evidence="1">Belongs to the sulfatase family.</text>
</comment>
<evidence type="ECO:0000259" key="5">
    <source>
        <dbReference type="Pfam" id="PF00884"/>
    </source>
</evidence>
<dbReference type="Pfam" id="PF00884">
    <property type="entry name" value="Sulfatase"/>
    <property type="match status" value="1"/>
</dbReference>
<dbReference type="PROSITE" id="PS00523">
    <property type="entry name" value="SULFATASE_1"/>
    <property type="match status" value="1"/>
</dbReference>
<feature type="domain" description="Sulfatase N-terminal" evidence="5">
    <location>
        <begin position="30"/>
        <end position="329"/>
    </location>
</feature>
<evidence type="ECO:0000256" key="1">
    <source>
        <dbReference type="ARBA" id="ARBA00008779"/>
    </source>
</evidence>
<reference evidence="7" key="1">
    <citation type="submission" date="2015-02" db="EMBL/GenBank/DDBJ databases">
        <title>Description and complete genome sequence of the first cultured representative of the subdivision 5 of the Verrucomicrobia phylum.</title>
        <authorList>
            <person name="Spring S."/>
            <person name="Bunk B."/>
            <person name="Sproer C."/>
            <person name="Klenk H.-P."/>
        </authorList>
    </citation>
    <scope>NUCLEOTIDE SEQUENCE [LARGE SCALE GENOMIC DNA]</scope>
    <source>
        <strain evidence="7">L21-Fru-AB</strain>
    </source>
</reference>
<keyword evidence="2" id="KW-0479">Metal-binding</keyword>
<keyword evidence="3 6" id="KW-0378">Hydrolase</keyword>
<sequence length="430" mass="48110">MMRRRDFMAAAAAAGAIPALSAKGAKRRKPNLVLILADDLGEEALSCYGCESWTTPRLDQMADEGVRFTHAYANPLCAPSRVKIMTGRYNCFNYTAWDYLDPKETTFANLLREEGYATAMAGKWQLGGDLKIPDRFGFDEHCLWQIDDKRGSRFYEPLVERNGTWLDPEKQPYGPDLFCDFINDFILRKAREGQPFLAYFSMALVHRPFHLPPGYRAEGQEPNDPEGRLAYFKTMVEHMDRLVGYVLDTVDDAGVSAETLVLFVGDNGTVPLEIVQHGETVRGGKGKPTEQGTNVPLIARCPGSTPPGTVCGDLVDLSDFLPTLAEAGGAPVPDDVDGRSFLPQCLGREGNPRDWVFVHYNPRLNDKVTPARFVRGKRWKLFGDGRLFDLHNDPHEQNPVRPGEGDTSALQARRRLQPVLDRMPCDFQTE</sequence>
<dbReference type="RefSeq" id="WP_074041321.1">
    <property type="nucleotide sequence ID" value="NZ_CP010904.1"/>
</dbReference>
<protein>
    <submittedName>
        <fullName evidence="6">Arylsulfatase</fullName>
        <ecNumber evidence="6">3.1.6.1</ecNumber>
    </submittedName>
</protein>
<dbReference type="EC" id="3.1.6.1" evidence="6"/>
<dbReference type="OrthoDB" id="9764377at2"/>
<dbReference type="Gene3D" id="3.40.720.10">
    <property type="entry name" value="Alkaline Phosphatase, subunit A"/>
    <property type="match status" value="1"/>
</dbReference>
<dbReference type="PANTHER" id="PTHR42693">
    <property type="entry name" value="ARYLSULFATASE FAMILY MEMBER"/>
    <property type="match status" value="1"/>
</dbReference>
<dbReference type="PANTHER" id="PTHR42693:SF53">
    <property type="entry name" value="ENDO-4-O-SULFATASE"/>
    <property type="match status" value="1"/>
</dbReference>
<dbReference type="Proteomes" id="UP000035268">
    <property type="component" value="Chromosome"/>
</dbReference>
<evidence type="ECO:0000256" key="3">
    <source>
        <dbReference type="ARBA" id="ARBA00022801"/>
    </source>
</evidence>
<proteinExistence type="inferred from homology"/>
<evidence type="ECO:0000256" key="2">
    <source>
        <dbReference type="ARBA" id="ARBA00022723"/>
    </source>
</evidence>
<keyword evidence="4" id="KW-0106">Calcium</keyword>
<accession>A0A0G3EDI0</accession>
<evidence type="ECO:0000313" key="6">
    <source>
        <dbReference type="EMBL" id="AKJ63442.1"/>
    </source>
</evidence>